<dbReference type="InterPro" id="IPR003741">
    <property type="entry name" value="LUD_dom"/>
</dbReference>
<gene>
    <name evidence="2" type="ORF">SACS_0912</name>
</gene>
<evidence type="ECO:0000313" key="3">
    <source>
        <dbReference type="Proteomes" id="UP000027590"/>
    </source>
</evidence>
<comment type="caution">
    <text evidence="2">The sequence shown here is derived from an EMBL/GenBank/DDBJ whole genome shotgun (WGS) entry which is preliminary data.</text>
</comment>
<dbReference type="PANTHER" id="PTHR43682">
    <property type="entry name" value="LACTATE UTILIZATION PROTEIN C"/>
    <property type="match status" value="1"/>
</dbReference>
<reference evidence="2 3" key="1">
    <citation type="journal article" date="2014" name="Genome Biol. Evol.">
        <title>Acetic acid bacteria genomes reveal functional traits for adaptation to life in insect guts.</title>
        <authorList>
            <person name="Chouaia B."/>
            <person name="Gaiarsa S."/>
            <person name="Crotti E."/>
            <person name="Comandatore F."/>
            <person name="Degli Esposti M."/>
            <person name="Ricci I."/>
            <person name="Alma A."/>
            <person name="Favia G."/>
            <person name="Bandi C."/>
            <person name="Daffonchio D."/>
        </authorList>
    </citation>
    <scope>NUCLEOTIDE SEQUENCE [LARGE SCALE GENOMIC DNA]</scope>
    <source>
        <strain evidence="3">AM169</strain>
    </source>
</reference>
<dbReference type="EMBL" id="CBLY010000006">
    <property type="protein sequence ID" value="CDG33650.1"/>
    <property type="molecule type" value="Genomic_DNA"/>
</dbReference>
<dbReference type="Gene3D" id="3.40.50.10420">
    <property type="entry name" value="NagB/RpiA/CoA transferase-like"/>
    <property type="match status" value="1"/>
</dbReference>
<name>A0A7U7J0L2_9PROT</name>
<dbReference type="InterPro" id="IPR024185">
    <property type="entry name" value="FTHF_cligase-like_sf"/>
</dbReference>
<organism evidence="2 3">
    <name type="scientific">Parasaccharibacter apium</name>
    <dbReference type="NCBI Taxonomy" id="1510841"/>
    <lineage>
        <taxon>Bacteria</taxon>
        <taxon>Pseudomonadati</taxon>
        <taxon>Pseudomonadota</taxon>
        <taxon>Alphaproteobacteria</taxon>
        <taxon>Acetobacterales</taxon>
        <taxon>Acetobacteraceae</taxon>
        <taxon>Parasaccharibacter</taxon>
    </lineage>
</organism>
<dbReference type="SUPFAM" id="SSF100950">
    <property type="entry name" value="NagB/RpiA/CoA transferase-like"/>
    <property type="match status" value="1"/>
</dbReference>
<proteinExistence type="predicted"/>
<dbReference type="PANTHER" id="PTHR43682:SF1">
    <property type="entry name" value="LACTATE UTILIZATION PROTEIN C"/>
    <property type="match status" value="1"/>
</dbReference>
<evidence type="ECO:0000259" key="1">
    <source>
        <dbReference type="Pfam" id="PF02589"/>
    </source>
</evidence>
<dbReference type="Pfam" id="PF02589">
    <property type="entry name" value="LUD_dom"/>
    <property type="match status" value="1"/>
</dbReference>
<protein>
    <recommendedName>
        <fullName evidence="1">LUD domain-containing protein</fullName>
    </recommendedName>
</protein>
<dbReference type="AlphaFoldDB" id="A0A7U7J0L2"/>
<sequence length="201" mass="21894">MSDETMSARDVIMQRLKEKKSPQEGAYPLPPVVTLGDQDASPERFEASLALMGGRMLPLQDGEGIEQAIKRAFPELRNLCTAVPEVEGTLRIEDLETHEQADKVDVMVVRAAFGVAETGGVFLSEVELKDHLADVHLAQHLIVLLSKDELVGNMHNAYQQRSEFRTAGYGVLMSGPSATADIQGVLIRGAQGVRSLSVIWA</sequence>
<accession>A0A7U7J0L2</accession>
<evidence type="ECO:0000313" key="2">
    <source>
        <dbReference type="EMBL" id="CDG33650.1"/>
    </source>
</evidence>
<feature type="domain" description="LUD" evidence="1">
    <location>
        <begin position="90"/>
        <end position="199"/>
    </location>
</feature>
<reference evidence="2 3" key="2">
    <citation type="journal article" date="2014" name="PLoS ONE">
        <title>Evolution of mitochondria reconstructed from the energy metabolism of living bacteria.</title>
        <authorList>
            <person name="Degli Esposti M."/>
            <person name="Chouaia B."/>
            <person name="Comandatore F."/>
            <person name="Crotti E."/>
            <person name="Sassera D."/>
            <person name="Lievens P.M."/>
            <person name="Daffonchio D."/>
            <person name="Bandi C."/>
        </authorList>
    </citation>
    <scope>NUCLEOTIDE SEQUENCE [LARGE SCALE GENOMIC DNA]</scope>
    <source>
        <strain evidence="3">AM169</strain>
    </source>
</reference>
<dbReference type="InterPro" id="IPR037171">
    <property type="entry name" value="NagB/RpiA_transferase-like"/>
</dbReference>
<dbReference type="Proteomes" id="UP000027590">
    <property type="component" value="Unassembled WGS sequence"/>
</dbReference>